<dbReference type="Proteomes" id="UP000011575">
    <property type="component" value="Unassembled WGS sequence"/>
</dbReference>
<evidence type="ECO:0000259" key="4">
    <source>
        <dbReference type="Pfam" id="PF19305"/>
    </source>
</evidence>
<dbReference type="EMBL" id="AOJI01000033">
    <property type="protein sequence ID" value="EMA65256.1"/>
    <property type="molecule type" value="Genomic_DNA"/>
</dbReference>
<protein>
    <submittedName>
        <fullName evidence="5">MmgE/PrpD</fullName>
    </submittedName>
</protein>
<dbReference type="Pfam" id="PF03972">
    <property type="entry name" value="MmgE_PrpD_N"/>
    <property type="match status" value="1"/>
</dbReference>
<evidence type="ECO:0000313" key="6">
    <source>
        <dbReference type="Proteomes" id="UP000011575"/>
    </source>
</evidence>
<dbReference type="InterPro" id="IPR036148">
    <property type="entry name" value="MmgE/PrpD_sf"/>
</dbReference>
<feature type="compositionally biased region" description="Basic and acidic residues" evidence="2">
    <location>
        <begin position="453"/>
        <end position="465"/>
    </location>
</feature>
<name>M0P5A1_9EURY</name>
<feature type="domain" description="MmgE/PrpD C-terminal" evidence="4">
    <location>
        <begin position="268"/>
        <end position="433"/>
    </location>
</feature>
<dbReference type="Gene3D" id="3.30.1330.120">
    <property type="entry name" value="2-methylcitrate dehydratase PrpD"/>
    <property type="match status" value="1"/>
</dbReference>
<accession>M0P5A1</accession>
<dbReference type="InterPro" id="IPR045337">
    <property type="entry name" value="MmgE_PrpD_C"/>
</dbReference>
<evidence type="ECO:0000256" key="2">
    <source>
        <dbReference type="SAM" id="MobiDB-lite"/>
    </source>
</evidence>
<dbReference type="GO" id="GO:0016829">
    <property type="term" value="F:lyase activity"/>
    <property type="evidence" value="ECO:0007669"/>
    <property type="project" value="InterPro"/>
</dbReference>
<dbReference type="InterPro" id="IPR045336">
    <property type="entry name" value="MmgE_PrpD_N"/>
</dbReference>
<dbReference type="InterPro" id="IPR042188">
    <property type="entry name" value="MmgE/PrpD_sf_2"/>
</dbReference>
<feature type="region of interest" description="Disordered" evidence="2">
    <location>
        <begin position="448"/>
        <end position="479"/>
    </location>
</feature>
<comment type="caution">
    <text evidence="5">The sequence shown here is derived from an EMBL/GenBank/DDBJ whole genome shotgun (WGS) entry which is preliminary data.</text>
</comment>
<dbReference type="STRING" id="1230454.C461_14208"/>
<dbReference type="AlphaFoldDB" id="M0P5A1"/>
<gene>
    <name evidence="5" type="ORF">C461_14208</name>
</gene>
<dbReference type="PATRIC" id="fig|1230454.4.peg.2858"/>
<evidence type="ECO:0000256" key="1">
    <source>
        <dbReference type="ARBA" id="ARBA00006174"/>
    </source>
</evidence>
<feature type="region of interest" description="Disordered" evidence="2">
    <location>
        <begin position="397"/>
        <end position="417"/>
    </location>
</feature>
<dbReference type="InterPro" id="IPR042183">
    <property type="entry name" value="MmgE/PrpD_sf_1"/>
</dbReference>
<dbReference type="Pfam" id="PF19305">
    <property type="entry name" value="MmgE_PrpD_C"/>
    <property type="match status" value="1"/>
</dbReference>
<feature type="domain" description="MmgE/PrpD N-terminal" evidence="3">
    <location>
        <begin position="23"/>
        <end position="247"/>
    </location>
</feature>
<dbReference type="OrthoDB" id="43639at2157"/>
<keyword evidence="6" id="KW-1185">Reference proteome</keyword>
<evidence type="ECO:0000259" key="3">
    <source>
        <dbReference type="Pfam" id="PF03972"/>
    </source>
</evidence>
<sequence length="479" mass="49175">MVTDRIVDHCERVDADRPDLPAHLLDWFAVTIGGAAHADSSPAILDGIRDLSGPTPDPETDATATVLPSGERMTPADAAFANGALAHSLDFDDTHLPSSLHPGAPVIAAALAAAEGADASADRFLAGVAAGYDVACTVGEAVGPDSHYDRGFHVTATCGTFGAVAAAGVARGLDAPELRNALGIAGSQAAGSLQFLANGAWNKRLHPGLAARRGVEATTLAAAGVVGAADPIDGEYGFLTGYTDDPNLAAFDRLESRDALAETGRKPYPCCRYLHAAIDALRAIAPEVDADAVEAIDVAIPSPGIRLTGDPIEAKRRPTSFVDCQFSAPFAAALTLTAGSAGAEPFLRAVGRFEDPPQWDDPELRRLMDATNVSTDDAVERRFPEEWGADVAVTAGGETHERSVSTPLGEPETPMSAAETRAKTEGLLAGTGIDPERLTAAVDSVAGTVTGAGEKESETGKETERGTGSLAALIDAATA</sequence>
<dbReference type="SUPFAM" id="SSF103378">
    <property type="entry name" value="2-methylcitrate dehydratase PrpD"/>
    <property type="match status" value="1"/>
</dbReference>
<evidence type="ECO:0000313" key="5">
    <source>
        <dbReference type="EMBL" id="EMA65256.1"/>
    </source>
</evidence>
<organism evidence="5 6">
    <name type="scientific">Halorubrum aidingense JCM 13560</name>
    <dbReference type="NCBI Taxonomy" id="1230454"/>
    <lineage>
        <taxon>Archaea</taxon>
        <taxon>Methanobacteriati</taxon>
        <taxon>Methanobacteriota</taxon>
        <taxon>Stenosarchaea group</taxon>
        <taxon>Halobacteria</taxon>
        <taxon>Halobacteriales</taxon>
        <taxon>Haloferacaceae</taxon>
        <taxon>Halorubrum</taxon>
    </lineage>
</organism>
<dbReference type="PANTHER" id="PTHR16943:SF8">
    <property type="entry name" value="2-METHYLCITRATE DEHYDRATASE"/>
    <property type="match status" value="1"/>
</dbReference>
<dbReference type="InterPro" id="IPR005656">
    <property type="entry name" value="MmgE_PrpD"/>
</dbReference>
<dbReference type="RefSeq" id="WP_008002357.1">
    <property type="nucleotide sequence ID" value="NZ_AOJI01000033.1"/>
</dbReference>
<comment type="similarity">
    <text evidence="1">Belongs to the PrpD family.</text>
</comment>
<reference evidence="5 6" key="1">
    <citation type="journal article" date="2014" name="PLoS Genet.">
        <title>Phylogenetically driven sequencing of extremely halophilic archaea reveals strategies for static and dynamic osmo-response.</title>
        <authorList>
            <person name="Becker E.A."/>
            <person name="Seitzer P.M."/>
            <person name="Tritt A."/>
            <person name="Larsen D."/>
            <person name="Krusor M."/>
            <person name="Yao A.I."/>
            <person name="Wu D."/>
            <person name="Madern D."/>
            <person name="Eisen J.A."/>
            <person name="Darling A.E."/>
            <person name="Facciotti M.T."/>
        </authorList>
    </citation>
    <scope>NUCLEOTIDE SEQUENCE [LARGE SCALE GENOMIC DNA]</scope>
    <source>
        <strain evidence="5 6">JCM 13560</strain>
    </source>
</reference>
<proteinExistence type="inferred from homology"/>
<dbReference type="PANTHER" id="PTHR16943">
    <property type="entry name" value="2-METHYLCITRATE DEHYDRATASE-RELATED"/>
    <property type="match status" value="1"/>
</dbReference>
<dbReference type="Gene3D" id="1.10.4100.10">
    <property type="entry name" value="2-methylcitrate dehydratase PrpD"/>
    <property type="match status" value="1"/>
</dbReference>